<dbReference type="InterPro" id="IPR001789">
    <property type="entry name" value="Sig_transdc_resp-reg_receiver"/>
</dbReference>
<accession>A0ABW5XA02</accession>
<dbReference type="EMBL" id="JBHUOJ010000040">
    <property type="protein sequence ID" value="MFD2835398.1"/>
    <property type="molecule type" value="Genomic_DNA"/>
</dbReference>
<dbReference type="Pfam" id="PF00072">
    <property type="entry name" value="Response_reg"/>
    <property type="match status" value="1"/>
</dbReference>
<keyword evidence="5" id="KW-1185">Reference proteome</keyword>
<dbReference type="InterPro" id="IPR046947">
    <property type="entry name" value="LytR-like"/>
</dbReference>
<dbReference type="InterPro" id="IPR007492">
    <property type="entry name" value="LytTR_DNA-bd_dom"/>
</dbReference>
<comment type="caution">
    <text evidence="4">The sequence shown here is derived from an EMBL/GenBank/DDBJ whole genome shotgun (WGS) entry which is preliminary data.</text>
</comment>
<feature type="domain" description="HTH LytTR-type" evidence="3">
    <location>
        <begin position="140"/>
        <end position="238"/>
    </location>
</feature>
<evidence type="ECO:0000313" key="5">
    <source>
        <dbReference type="Proteomes" id="UP001597438"/>
    </source>
</evidence>
<evidence type="ECO:0000313" key="4">
    <source>
        <dbReference type="EMBL" id="MFD2835398.1"/>
    </source>
</evidence>
<protein>
    <submittedName>
        <fullName evidence="4">LytR/AlgR family response regulator transcription factor</fullName>
    </submittedName>
</protein>
<dbReference type="Pfam" id="PF04397">
    <property type="entry name" value="LytTR"/>
    <property type="match status" value="1"/>
</dbReference>
<dbReference type="Proteomes" id="UP001597438">
    <property type="component" value="Unassembled WGS sequence"/>
</dbReference>
<evidence type="ECO:0000256" key="1">
    <source>
        <dbReference type="PROSITE-ProRule" id="PRU00169"/>
    </source>
</evidence>
<gene>
    <name evidence="4" type="ORF">ACFSYS_19050</name>
</gene>
<proteinExistence type="predicted"/>
<dbReference type="PROSITE" id="PS50110">
    <property type="entry name" value="RESPONSE_REGULATORY"/>
    <property type="match status" value="1"/>
</dbReference>
<name>A0ABW5XA02_9FLAO</name>
<dbReference type="InterPro" id="IPR011006">
    <property type="entry name" value="CheY-like_superfamily"/>
</dbReference>
<organism evidence="4 5">
    <name type="scientific">Christiangramia antarctica</name>
    <dbReference type="NCBI Taxonomy" id="2058158"/>
    <lineage>
        <taxon>Bacteria</taxon>
        <taxon>Pseudomonadati</taxon>
        <taxon>Bacteroidota</taxon>
        <taxon>Flavobacteriia</taxon>
        <taxon>Flavobacteriales</taxon>
        <taxon>Flavobacteriaceae</taxon>
        <taxon>Christiangramia</taxon>
    </lineage>
</organism>
<dbReference type="SMART" id="SM00850">
    <property type="entry name" value="LytTR"/>
    <property type="match status" value="1"/>
</dbReference>
<feature type="domain" description="Response regulatory" evidence="2">
    <location>
        <begin position="2"/>
        <end position="115"/>
    </location>
</feature>
<evidence type="ECO:0000259" key="2">
    <source>
        <dbReference type="PROSITE" id="PS50110"/>
    </source>
</evidence>
<dbReference type="RefSeq" id="WP_251742491.1">
    <property type="nucleotide sequence ID" value="NZ_JBHUOJ010000040.1"/>
</dbReference>
<evidence type="ECO:0000259" key="3">
    <source>
        <dbReference type="PROSITE" id="PS50930"/>
    </source>
</evidence>
<dbReference type="PANTHER" id="PTHR37299:SF1">
    <property type="entry name" value="STAGE 0 SPORULATION PROTEIN A HOMOLOG"/>
    <property type="match status" value="1"/>
</dbReference>
<sequence>MKCIIVDDEQLPAKILETLIKDQKKLELLGIFHEAMEAIKFLNEHQEVDLIFLDILMPGFSGFDFIKTIKSKPQIILISSDKNFAFKAFEFEEVVDYLNKPVQPERFKVAISRAEKNHRIRDKVIHSSRTNAETLENNKLCVNVNRRLVNLDINSIYAIEAKGDYILVKTDKENHVVYSTLKKIFQKLPSDKFIQVHRSFIVNFNEIIDIKDNSVLVKSDLIPVSRSHRTNLINKLNLL</sequence>
<keyword evidence="1" id="KW-0597">Phosphoprotein</keyword>
<feature type="modified residue" description="4-aspartylphosphate" evidence="1">
    <location>
        <position position="54"/>
    </location>
</feature>
<dbReference type="Gene3D" id="2.40.50.1020">
    <property type="entry name" value="LytTr DNA-binding domain"/>
    <property type="match status" value="1"/>
</dbReference>
<dbReference type="PROSITE" id="PS50930">
    <property type="entry name" value="HTH_LYTTR"/>
    <property type="match status" value="1"/>
</dbReference>
<dbReference type="PANTHER" id="PTHR37299">
    <property type="entry name" value="TRANSCRIPTIONAL REGULATOR-RELATED"/>
    <property type="match status" value="1"/>
</dbReference>
<dbReference type="SUPFAM" id="SSF52172">
    <property type="entry name" value="CheY-like"/>
    <property type="match status" value="1"/>
</dbReference>
<reference evidence="5" key="1">
    <citation type="journal article" date="2019" name="Int. J. Syst. Evol. Microbiol.">
        <title>The Global Catalogue of Microorganisms (GCM) 10K type strain sequencing project: providing services to taxonomists for standard genome sequencing and annotation.</title>
        <authorList>
            <consortium name="The Broad Institute Genomics Platform"/>
            <consortium name="The Broad Institute Genome Sequencing Center for Infectious Disease"/>
            <person name="Wu L."/>
            <person name="Ma J."/>
        </authorList>
    </citation>
    <scope>NUCLEOTIDE SEQUENCE [LARGE SCALE GENOMIC DNA]</scope>
    <source>
        <strain evidence="5">KCTC 52925</strain>
    </source>
</reference>
<dbReference type="SMART" id="SM00448">
    <property type="entry name" value="REC"/>
    <property type="match status" value="1"/>
</dbReference>
<dbReference type="Gene3D" id="3.40.50.2300">
    <property type="match status" value="1"/>
</dbReference>